<evidence type="ECO:0000313" key="2">
    <source>
        <dbReference type="Proteomes" id="UP000316639"/>
    </source>
</evidence>
<organism evidence="1 2">
    <name type="scientific">Lentzea tibetensis</name>
    <dbReference type="NCBI Taxonomy" id="2591470"/>
    <lineage>
        <taxon>Bacteria</taxon>
        <taxon>Bacillati</taxon>
        <taxon>Actinomycetota</taxon>
        <taxon>Actinomycetes</taxon>
        <taxon>Pseudonocardiales</taxon>
        <taxon>Pseudonocardiaceae</taxon>
        <taxon>Lentzea</taxon>
    </lineage>
</organism>
<dbReference type="Proteomes" id="UP000316639">
    <property type="component" value="Unassembled WGS sequence"/>
</dbReference>
<accession>A0A563EQG8</accession>
<evidence type="ECO:0008006" key="3">
    <source>
        <dbReference type="Google" id="ProtNLM"/>
    </source>
</evidence>
<protein>
    <recommendedName>
        <fullName evidence="3">DUF4367 domain-containing protein</fullName>
    </recommendedName>
</protein>
<sequence length="219" mass="24165">MTDDVEAALRDLAPKIHVPEPPDVADAVRAEIAKEPPPSRWWGALVAAVAAFGVAIAVSPAVRAGVVELLEFAGIEFRTEAPRTPTPPPLGVREVSLDEARNLVKFEIRVPKTLGEPQKVTVHDGRFVTLHYGDVLLDEFDGTFESIIGKVVNQSDVEAVDGKYWIPRPHEVFYIDPKGAWHREEARSTGKTLLWQQDGVTYRLQGELTKERALEISAS</sequence>
<dbReference type="EMBL" id="VOBR01000014">
    <property type="protein sequence ID" value="TWP49911.1"/>
    <property type="molecule type" value="Genomic_DNA"/>
</dbReference>
<gene>
    <name evidence="1" type="ORF">FKR81_21980</name>
</gene>
<dbReference type="OrthoDB" id="4328209at2"/>
<keyword evidence="2" id="KW-1185">Reference proteome</keyword>
<evidence type="ECO:0000313" key="1">
    <source>
        <dbReference type="EMBL" id="TWP49911.1"/>
    </source>
</evidence>
<dbReference type="RefSeq" id="WP_146354012.1">
    <property type="nucleotide sequence ID" value="NZ_VOBR01000014.1"/>
</dbReference>
<proteinExistence type="predicted"/>
<comment type="caution">
    <text evidence="1">The sequence shown here is derived from an EMBL/GenBank/DDBJ whole genome shotgun (WGS) entry which is preliminary data.</text>
</comment>
<dbReference type="AlphaFoldDB" id="A0A563EQG8"/>
<name>A0A563EQG8_9PSEU</name>
<reference evidence="1 2" key="1">
    <citation type="submission" date="2019-07" db="EMBL/GenBank/DDBJ databases">
        <title>Lentzea xizangensis sp. nov., isolated from Qinghai-Tibetan Plateau Soils.</title>
        <authorList>
            <person name="Huang J."/>
        </authorList>
    </citation>
    <scope>NUCLEOTIDE SEQUENCE [LARGE SCALE GENOMIC DNA]</scope>
    <source>
        <strain evidence="1 2">FXJ1.1311</strain>
    </source>
</reference>